<sequence length="342" mass="37608">MYFVGNPGCGVVDVAEFARDYYARKKLNIYVANVCSGADSLCFDYYYDGTEELWFQYRLGFETDVEILTNEFCDASGSMSSVSRCENSRDVDLDCVVLARAKTSKVMEDAAGAVAAVSMARYIPSISSSAPDQQLVLPSYCVVDRIGFYPIVPDERWFELVASCGVKVIQLRVKDKTLHEVDAVVQRCAEISRRSNVALVVNDYWEIAKKHGAYGVHLGQDDIKTVDMDRIAGMCLGISTHCYHELARARFYQPSYIALGPIYGTTSKKMPYRAQGIDLLREWVEYNSCGVVAIGGITLSNVSDVLECNVGGVAVISAVTTADNPKAVIEEFLSACDIGGRI</sequence>
<proteinExistence type="inferred from homology"/>
<evidence type="ECO:0000259" key="12">
    <source>
        <dbReference type="Pfam" id="PF02581"/>
    </source>
</evidence>
<evidence type="ECO:0000256" key="9">
    <source>
        <dbReference type="ARBA" id="ARBA00047883"/>
    </source>
</evidence>
<comment type="similarity">
    <text evidence="10">Belongs to the thiamine-phosphate synthase family.</text>
</comment>
<gene>
    <name evidence="13" type="primary">thiE</name>
    <name evidence="13" type="ORF">ANPL_03470</name>
</gene>
<organism evidence="13 14">
    <name type="scientific">Anaplasma platys</name>
    <dbReference type="NCBI Taxonomy" id="949"/>
    <lineage>
        <taxon>Bacteria</taxon>
        <taxon>Pseudomonadati</taxon>
        <taxon>Pseudomonadota</taxon>
        <taxon>Alphaproteobacteria</taxon>
        <taxon>Rickettsiales</taxon>
        <taxon>Anaplasmataceae</taxon>
        <taxon>Anaplasma</taxon>
    </lineage>
</organism>
<dbReference type="Proteomes" id="UP000500930">
    <property type="component" value="Chromosome"/>
</dbReference>
<dbReference type="PANTHER" id="PTHR20857:SF15">
    <property type="entry name" value="THIAMINE-PHOSPHATE SYNTHASE"/>
    <property type="match status" value="1"/>
</dbReference>
<feature type="domain" description="Thiamine phosphate synthase/TenI" evidence="12">
    <location>
        <begin position="155"/>
        <end position="319"/>
    </location>
</feature>
<dbReference type="KEGG" id="aplt:ANPL_03470"/>
<comment type="catalytic activity">
    <reaction evidence="7 10">
        <text>4-methyl-5-(2-phosphooxyethyl)-thiazole + 4-amino-2-methyl-5-(diphosphooxymethyl)pyrimidine + H(+) = thiamine phosphate + diphosphate</text>
        <dbReference type="Rhea" id="RHEA:22328"/>
        <dbReference type="ChEBI" id="CHEBI:15378"/>
        <dbReference type="ChEBI" id="CHEBI:33019"/>
        <dbReference type="ChEBI" id="CHEBI:37575"/>
        <dbReference type="ChEBI" id="CHEBI:57841"/>
        <dbReference type="ChEBI" id="CHEBI:58296"/>
        <dbReference type="EC" id="2.5.1.3"/>
    </reaction>
</comment>
<dbReference type="InterPro" id="IPR036206">
    <property type="entry name" value="ThiamineP_synth_sf"/>
</dbReference>
<dbReference type="RefSeq" id="WP_236822801.1">
    <property type="nucleotide sequence ID" value="NZ_CP046391.1"/>
</dbReference>
<keyword evidence="4" id="KW-0479">Metal-binding</keyword>
<dbReference type="PANTHER" id="PTHR20857">
    <property type="entry name" value="THIAMINE-PHOSPHATE PYROPHOSPHORYLASE"/>
    <property type="match status" value="1"/>
</dbReference>
<comment type="cofactor">
    <cofactor evidence="1">
        <name>Mg(2+)</name>
        <dbReference type="ChEBI" id="CHEBI:18420"/>
    </cofactor>
</comment>
<dbReference type="InterPro" id="IPR022998">
    <property type="entry name" value="ThiamineP_synth_TenI"/>
</dbReference>
<dbReference type="EMBL" id="CP046391">
    <property type="protein sequence ID" value="QJC27752.1"/>
    <property type="molecule type" value="Genomic_DNA"/>
</dbReference>
<comment type="catalytic activity">
    <reaction evidence="8 10">
        <text>2-(2-carboxy-4-methylthiazol-5-yl)ethyl phosphate + 4-amino-2-methyl-5-(diphosphooxymethyl)pyrimidine + 2 H(+) = thiamine phosphate + CO2 + diphosphate</text>
        <dbReference type="Rhea" id="RHEA:47848"/>
        <dbReference type="ChEBI" id="CHEBI:15378"/>
        <dbReference type="ChEBI" id="CHEBI:16526"/>
        <dbReference type="ChEBI" id="CHEBI:33019"/>
        <dbReference type="ChEBI" id="CHEBI:37575"/>
        <dbReference type="ChEBI" id="CHEBI:57841"/>
        <dbReference type="ChEBI" id="CHEBI:62890"/>
        <dbReference type="EC" id="2.5.1.3"/>
    </reaction>
</comment>
<name>A0A858PYV9_9RICK</name>
<dbReference type="Gene3D" id="3.20.20.70">
    <property type="entry name" value="Aldolase class I"/>
    <property type="match status" value="1"/>
</dbReference>
<evidence type="ECO:0000256" key="3">
    <source>
        <dbReference type="ARBA" id="ARBA00022679"/>
    </source>
</evidence>
<evidence type="ECO:0000256" key="4">
    <source>
        <dbReference type="ARBA" id="ARBA00022723"/>
    </source>
</evidence>
<evidence type="ECO:0000256" key="1">
    <source>
        <dbReference type="ARBA" id="ARBA00001946"/>
    </source>
</evidence>
<dbReference type="GO" id="GO:0004789">
    <property type="term" value="F:thiamine-phosphate diphosphorylase activity"/>
    <property type="evidence" value="ECO:0007669"/>
    <property type="project" value="UniProtKB-EC"/>
</dbReference>
<keyword evidence="5" id="KW-0460">Magnesium</keyword>
<dbReference type="GO" id="GO:0009228">
    <property type="term" value="P:thiamine biosynthetic process"/>
    <property type="evidence" value="ECO:0007669"/>
    <property type="project" value="UniProtKB-KW"/>
</dbReference>
<comment type="catalytic activity">
    <reaction evidence="9 10">
        <text>2-[(2R,5Z)-2-carboxy-4-methylthiazol-5(2H)-ylidene]ethyl phosphate + 4-amino-2-methyl-5-(diphosphooxymethyl)pyrimidine + 2 H(+) = thiamine phosphate + CO2 + diphosphate</text>
        <dbReference type="Rhea" id="RHEA:47844"/>
        <dbReference type="ChEBI" id="CHEBI:15378"/>
        <dbReference type="ChEBI" id="CHEBI:16526"/>
        <dbReference type="ChEBI" id="CHEBI:33019"/>
        <dbReference type="ChEBI" id="CHEBI:37575"/>
        <dbReference type="ChEBI" id="CHEBI:57841"/>
        <dbReference type="ChEBI" id="CHEBI:62899"/>
        <dbReference type="EC" id="2.5.1.3"/>
    </reaction>
</comment>
<protein>
    <recommendedName>
        <fullName evidence="10">Thiamine-phosphate synthase</fullName>
        <ecNumber evidence="10">2.5.1.3</ecNumber>
    </recommendedName>
    <alternativeName>
        <fullName evidence="10">Thiamine-phosphate pyrophosphorylase</fullName>
    </alternativeName>
</protein>
<dbReference type="AlphaFoldDB" id="A0A858PYV9"/>
<keyword evidence="6 10" id="KW-0784">Thiamine biosynthesis</keyword>
<evidence type="ECO:0000256" key="7">
    <source>
        <dbReference type="ARBA" id="ARBA00047334"/>
    </source>
</evidence>
<dbReference type="InterPro" id="IPR013785">
    <property type="entry name" value="Aldolase_TIM"/>
</dbReference>
<dbReference type="GO" id="GO:0046872">
    <property type="term" value="F:metal ion binding"/>
    <property type="evidence" value="ECO:0007669"/>
    <property type="project" value="UniProtKB-KW"/>
</dbReference>
<dbReference type="NCBIfam" id="TIGR00693">
    <property type="entry name" value="thiE"/>
    <property type="match status" value="1"/>
</dbReference>
<evidence type="ECO:0000256" key="6">
    <source>
        <dbReference type="ARBA" id="ARBA00022977"/>
    </source>
</evidence>
<keyword evidence="3 10" id="KW-0808">Transferase</keyword>
<evidence type="ECO:0000313" key="14">
    <source>
        <dbReference type="Proteomes" id="UP000500930"/>
    </source>
</evidence>
<dbReference type="UniPathway" id="UPA00060">
    <property type="reaction ID" value="UER00141"/>
</dbReference>
<comment type="pathway">
    <text evidence="2 11">Cofactor biosynthesis; thiamine diphosphate biosynthesis; thiamine phosphate from 4-amino-2-methyl-5-diphosphomethylpyrimidine and 4-methyl-5-(2-phosphoethyl)-thiazole: step 1/1.</text>
</comment>
<dbReference type="SUPFAM" id="SSF51391">
    <property type="entry name" value="Thiamin phosphate synthase"/>
    <property type="match status" value="1"/>
</dbReference>
<dbReference type="InterPro" id="IPR034291">
    <property type="entry name" value="TMP_synthase"/>
</dbReference>
<accession>A0A858PYV9</accession>
<dbReference type="CDD" id="cd00564">
    <property type="entry name" value="TMP_TenI"/>
    <property type="match status" value="1"/>
</dbReference>
<dbReference type="GO" id="GO:0005737">
    <property type="term" value="C:cytoplasm"/>
    <property type="evidence" value="ECO:0007669"/>
    <property type="project" value="TreeGrafter"/>
</dbReference>
<dbReference type="EC" id="2.5.1.3" evidence="10"/>
<evidence type="ECO:0000313" key="13">
    <source>
        <dbReference type="EMBL" id="QJC27752.1"/>
    </source>
</evidence>
<evidence type="ECO:0000256" key="8">
    <source>
        <dbReference type="ARBA" id="ARBA00047851"/>
    </source>
</evidence>
<dbReference type="Pfam" id="PF02581">
    <property type="entry name" value="TMP-TENI"/>
    <property type="match status" value="1"/>
</dbReference>
<evidence type="ECO:0000256" key="11">
    <source>
        <dbReference type="RuleBase" id="RU004253"/>
    </source>
</evidence>
<evidence type="ECO:0000256" key="2">
    <source>
        <dbReference type="ARBA" id="ARBA00005165"/>
    </source>
</evidence>
<dbReference type="GO" id="GO:0009229">
    <property type="term" value="P:thiamine diphosphate biosynthetic process"/>
    <property type="evidence" value="ECO:0007669"/>
    <property type="project" value="UniProtKB-UniPathway"/>
</dbReference>
<evidence type="ECO:0000256" key="10">
    <source>
        <dbReference type="RuleBase" id="RU003826"/>
    </source>
</evidence>
<evidence type="ECO:0000256" key="5">
    <source>
        <dbReference type="ARBA" id="ARBA00022842"/>
    </source>
</evidence>
<keyword evidence="14" id="KW-1185">Reference proteome</keyword>
<reference evidence="13 14" key="1">
    <citation type="journal article" date="2020" name="Pathogens">
        <title>First Whole Genome Sequence of Anaplasma platys, an Obligate Intracellular Rickettsial Pathogen of Dogs.</title>
        <authorList>
            <person name="Llanes A."/>
            <person name="Rajeev S."/>
        </authorList>
    </citation>
    <scope>NUCLEOTIDE SEQUENCE [LARGE SCALE GENOMIC DNA]</scope>
    <source>
        <strain evidence="13 14">S3</strain>
    </source>
</reference>